<keyword evidence="4 6" id="KW-1133">Transmembrane helix</keyword>
<evidence type="ECO:0000256" key="1">
    <source>
        <dbReference type="ARBA" id="ARBA00004141"/>
    </source>
</evidence>
<keyword evidence="3 6" id="KW-0812">Transmembrane</keyword>
<feature type="transmembrane region" description="Helical" evidence="6">
    <location>
        <begin position="210"/>
        <end position="229"/>
    </location>
</feature>
<gene>
    <name evidence="7" type="ORF">IFE08_07820</name>
</gene>
<evidence type="ECO:0000313" key="8">
    <source>
        <dbReference type="Proteomes" id="UP000593915"/>
    </source>
</evidence>
<evidence type="ECO:0000256" key="6">
    <source>
        <dbReference type="SAM" id="Phobius"/>
    </source>
</evidence>
<dbReference type="GO" id="GO:0005886">
    <property type="term" value="C:plasma membrane"/>
    <property type="evidence" value="ECO:0007669"/>
    <property type="project" value="UniProtKB-ARBA"/>
</dbReference>
<dbReference type="PANTHER" id="PTHR34857">
    <property type="entry name" value="SLL0384 PROTEIN"/>
    <property type="match status" value="1"/>
</dbReference>
<dbReference type="Proteomes" id="UP000593915">
    <property type="component" value="Chromosome"/>
</dbReference>
<sequence length="231" mass="26391">MQIDPRAGLLIVFLFAFTGLTVNKPLSSHVLVFFCALYAISVRAYKACIIYTLIYVIISSAMYFIAMIQNTAVILMIVSLSYITQKFIIMLMALAFLKKATSMPYLISAMQVLKFPNVFAIPFIVSLRYLPTIKEDYRCLKDSLKIRGISASGIQFFIHPIRTLELLIVPILFRSVRAAEELSASALLRGIEEFKQRTNLYPLKFKRTDYVYTASAIIVAVAVYFLQFWRF</sequence>
<proteinExistence type="predicted"/>
<accession>A0A7S7AY25</accession>
<keyword evidence="2" id="KW-1003">Cell membrane</keyword>
<dbReference type="InterPro" id="IPR003339">
    <property type="entry name" value="ABC/ECF_trnsptr_transmembrane"/>
</dbReference>
<feature type="transmembrane region" description="Helical" evidence="6">
    <location>
        <begin position="103"/>
        <end position="125"/>
    </location>
</feature>
<keyword evidence="5 6" id="KW-0472">Membrane</keyword>
<dbReference type="AlphaFoldDB" id="A0A7S7AY25"/>
<evidence type="ECO:0000256" key="4">
    <source>
        <dbReference type="ARBA" id="ARBA00022989"/>
    </source>
</evidence>
<dbReference type="EMBL" id="CP061839">
    <property type="protein sequence ID" value="QOW62166.1"/>
    <property type="molecule type" value="Genomic_DNA"/>
</dbReference>
<name>A0A7S7AY25_9SPIR</name>
<evidence type="ECO:0000313" key="7">
    <source>
        <dbReference type="EMBL" id="QOW62166.1"/>
    </source>
</evidence>
<evidence type="ECO:0000256" key="5">
    <source>
        <dbReference type="ARBA" id="ARBA00023136"/>
    </source>
</evidence>
<evidence type="ECO:0000256" key="2">
    <source>
        <dbReference type="ARBA" id="ARBA00022475"/>
    </source>
</evidence>
<dbReference type="CDD" id="cd16914">
    <property type="entry name" value="EcfT"/>
    <property type="match status" value="1"/>
</dbReference>
<dbReference type="PANTHER" id="PTHR34857:SF2">
    <property type="entry name" value="SLL0384 PROTEIN"/>
    <property type="match status" value="1"/>
</dbReference>
<dbReference type="InterPro" id="IPR051611">
    <property type="entry name" value="ECF_transporter_component"/>
</dbReference>
<comment type="subcellular location">
    <subcellularLocation>
        <location evidence="1">Membrane</location>
        <topology evidence="1">Multi-pass membrane protein</topology>
    </subcellularLocation>
</comment>
<feature type="transmembrane region" description="Helical" evidence="6">
    <location>
        <begin position="73"/>
        <end position="97"/>
    </location>
</feature>
<feature type="transmembrane region" description="Helical" evidence="6">
    <location>
        <begin position="44"/>
        <end position="66"/>
    </location>
</feature>
<reference evidence="7 8" key="1">
    <citation type="submission" date="2020-09" db="EMBL/GenBank/DDBJ databases">
        <title>Characterization of Treponema spp. from bovine digital dermatitis in Korea.</title>
        <authorList>
            <person name="Espiritu H.M."/>
            <person name="Cho Y.I."/>
            <person name="Mamuad L."/>
        </authorList>
    </citation>
    <scope>NUCLEOTIDE SEQUENCE [LARGE SCALE GENOMIC DNA]</scope>
    <source>
        <strain evidence="7 8">KS1</strain>
    </source>
</reference>
<organism evidence="7 8">
    <name type="scientific">Treponema pedis</name>
    <dbReference type="NCBI Taxonomy" id="409322"/>
    <lineage>
        <taxon>Bacteria</taxon>
        <taxon>Pseudomonadati</taxon>
        <taxon>Spirochaetota</taxon>
        <taxon>Spirochaetia</taxon>
        <taxon>Spirochaetales</taxon>
        <taxon>Treponemataceae</taxon>
        <taxon>Treponema</taxon>
    </lineage>
</organism>
<dbReference type="Pfam" id="PF02361">
    <property type="entry name" value="CbiQ"/>
    <property type="match status" value="1"/>
</dbReference>
<protein>
    <submittedName>
        <fullName evidence="7">Energy-coupling factor transporter transmembrane protein EcfT</fullName>
    </submittedName>
</protein>
<evidence type="ECO:0000256" key="3">
    <source>
        <dbReference type="ARBA" id="ARBA00022692"/>
    </source>
</evidence>